<keyword evidence="3" id="KW-0813">Transport</keyword>
<dbReference type="AlphaFoldDB" id="A0A4U9WL53"/>
<name>A0A4U9WL53_SERFO</name>
<organism evidence="9">
    <name type="scientific">Serratia fonticola</name>
    <dbReference type="NCBI Taxonomy" id="47917"/>
    <lineage>
        <taxon>Bacteria</taxon>
        <taxon>Pseudomonadati</taxon>
        <taxon>Pseudomonadota</taxon>
        <taxon>Gammaproteobacteria</taxon>
        <taxon>Enterobacterales</taxon>
        <taxon>Yersiniaceae</taxon>
        <taxon>Serratia</taxon>
    </lineage>
</organism>
<dbReference type="Pfam" id="PF13954">
    <property type="entry name" value="PapC_N"/>
    <property type="match status" value="1"/>
</dbReference>
<dbReference type="Pfam" id="PF00577">
    <property type="entry name" value="Usher"/>
    <property type="match status" value="1"/>
</dbReference>
<evidence type="ECO:0000256" key="3">
    <source>
        <dbReference type="ARBA" id="ARBA00022448"/>
    </source>
</evidence>
<protein>
    <submittedName>
        <fullName evidence="9">Outer membrane usher protein papC</fullName>
    </submittedName>
</protein>
<evidence type="ECO:0000256" key="2">
    <source>
        <dbReference type="ARBA" id="ARBA00008064"/>
    </source>
</evidence>
<evidence type="ECO:0000256" key="1">
    <source>
        <dbReference type="ARBA" id="ARBA00004571"/>
    </source>
</evidence>
<gene>
    <name evidence="9" type="primary">papC_41</name>
    <name evidence="9" type="ORF">NCTC12965_08296</name>
</gene>
<keyword evidence="5" id="KW-0732">Signal</keyword>
<evidence type="ECO:0000256" key="6">
    <source>
        <dbReference type="ARBA" id="ARBA00023136"/>
    </source>
</evidence>
<keyword evidence="4" id="KW-0812">Transmembrane</keyword>
<evidence type="ECO:0000259" key="8">
    <source>
        <dbReference type="Pfam" id="PF13954"/>
    </source>
</evidence>
<dbReference type="PANTHER" id="PTHR30451">
    <property type="entry name" value="OUTER MEMBRANE USHER PROTEIN"/>
    <property type="match status" value="1"/>
</dbReference>
<keyword evidence="6" id="KW-0472">Membrane</keyword>
<evidence type="ECO:0000256" key="7">
    <source>
        <dbReference type="ARBA" id="ARBA00023237"/>
    </source>
</evidence>
<dbReference type="Gene3D" id="2.60.40.3110">
    <property type="match status" value="1"/>
</dbReference>
<dbReference type="GO" id="GO:0015473">
    <property type="term" value="F:fimbrial usher porin activity"/>
    <property type="evidence" value="ECO:0007669"/>
    <property type="project" value="InterPro"/>
</dbReference>
<sequence length="268" mass="30198">MLVKINMQELPEQTVRFTPPDNDPNGSEVCISPELVEQFGLKPTAQADLTWWDQGQCLVLSSLPGMTAQGDLGTSTMSINLPQVYLEYTSADWDPPSRWEEGIPGLLVDYNVNAQTQRQLKDHNQGYSVNGNGTLGANLGAWRLRADWQTQYAHQGKSPTRTNWDWSRYYAYRAIPRLRAKLTMGEDYLTSDIFDSFRFAGLSLVSDDNMLPPNLRGYAPEINGVARTNAKVVISQQGRVLQENLCGYRTLPYPGYQRCGIRAFGYPY</sequence>
<dbReference type="EMBL" id="CABEEZ010000163">
    <property type="protein sequence ID" value="VTR59866.1"/>
    <property type="molecule type" value="Genomic_DNA"/>
</dbReference>
<dbReference type="GO" id="GO:0009279">
    <property type="term" value="C:cell outer membrane"/>
    <property type="evidence" value="ECO:0007669"/>
    <property type="project" value="UniProtKB-SubCell"/>
</dbReference>
<accession>A0A4U9WL53</accession>
<dbReference type="GO" id="GO:0009297">
    <property type="term" value="P:pilus assembly"/>
    <property type="evidence" value="ECO:0007669"/>
    <property type="project" value="InterPro"/>
</dbReference>
<evidence type="ECO:0000313" key="9">
    <source>
        <dbReference type="EMBL" id="VTR59866.1"/>
    </source>
</evidence>
<evidence type="ECO:0000256" key="5">
    <source>
        <dbReference type="ARBA" id="ARBA00022729"/>
    </source>
</evidence>
<comment type="similarity">
    <text evidence="2">Belongs to the fimbrial export usher family.</text>
</comment>
<dbReference type="Gene3D" id="3.10.20.410">
    <property type="match status" value="1"/>
</dbReference>
<dbReference type="InterPro" id="IPR000015">
    <property type="entry name" value="Fimb_usher"/>
</dbReference>
<dbReference type="InterPro" id="IPR025885">
    <property type="entry name" value="PapC_N"/>
</dbReference>
<dbReference type="SUPFAM" id="SSF141729">
    <property type="entry name" value="FimD N-terminal domain-like"/>
    <property type="match status" value="1"/>
</dbReference>
<feature type="domain" description="PapC N-terminal" evidence="8">
    <location>
        <begin position="3"/>
        <end position="114"/>
    </location>
</feature>
<dbReference type="InterPro" id="IPR037224">
    <property type="entry name" value="PapC_N_sf"/>
</dbReference>
<dbReference type="PANTHER" id="PTHR30451:SF10">
    <property type="entry name" value="OUTER MEMBRANE USHER PROTEIN YFCU-RELATED"/>
    <property type="match status" value="1"/>
</dbReference>
<reference evidence="9" key="1">
    <citation type="submission" date="2019-05" db="EMBL/GenBank/DDBJ databases">
        <authorList>
            <consortium name="Pathogen Informatics"/>
        </authorList>
    </citation>
    <scope>NUCLEOTIDE SEQUENCE [LARGE SCALE GENOMIC DNA]</scope>
    <source>
        <strain evidence="9">NCTC12965</strain>
    </source>
</reference>
<comment type="subcellular location">
    <subcellularLocation>
        <location evidence="1">Cell outer membrane</location>
        <topology evidence="1">Multi-pass membrane protein</topology>
    </subcellularLocation>
</comment>
<proteinExistence type="inferred from homology"/>
<keyword evidence="7" id="KW-0998">Cell outer membrane</keyword>
<evidence type="ECO:0000256" key="4">
    <source>
        <dbReference type="ARBA" id="ARBA00022692"/>
    </source>
</evidence>